<reference evidence="5 6" key="1">
    <citation type="submission" date="2018-09" db="EMBL/GenBank/DDBJ databases">
        <title>YIM 75507 draft genome.</title>
        <authorList>
            <person name="Tang S."/>
            <person name="Feng Y."/>
        </authorList>
    </citation>
    <scope>NUCLEOTIDE SEQUENCE [LARGE SCALE GENOMIC DNA]</scope>
    <source>
        <strain evidence="5 6">YIM 75507</strain>
    </source>
</reference>
<feature type="domain" description="HTH arsR-type" evidence="4">
    <location>
        <begin position="28"/>
        <end position="123"/>
    </location>
</feature>
<dbReference type="CDD" id="cd00090">
    <property type="entry name" value="HTH_ARSR"/>
    <property type="match status" value="1"/>
</dbReference>
<dbReference type="InterPro" id="IPR001845">
    <property type="entry name" value="HTH_ArsR_DNA-bd_dom"/>
</dbReference>
<dbReference type="Pfam" id="PF01022">
    <property type="entry name" value="HTH_5"/>
    <property type="match status" value="1"/>
</dbReference>
<keyword evidence="2" id="KW-0238">DNA-binding</keyword>
<protein>
    <submittedName>
        <fullName evidence="5">Transcriptional regulator</fullName>
    </submittedName>
</protein>
<evidence type="ECO:0000256" key="1">
    <source>
        <dbReference type="ARBA" id="ARBA00023015"/>
    </source>
</evidence>
<dbReference type="SUPFAM" id="SSF46785">
    <property type="entry name" value="Winged helix' DNA-binding domain"/>
    <property type="match status" value="1"/>
</dbReference>
<dbReference type="EMBL" id="QZEY01000007">
    <property type="protein sequence ID" value="RJL31297.1"/>
    <property type="molecule type" value="Genomic_DNA"/>
</dbReference>
<dbReference type="Proteomes" id="UP000265768">
    <property type="component" value="Unassembled WGS sequence"/>
</dbReference>
<evidence type="ECO:0000259" key="4">
    <source>
        <dbReference type="PROSITE" id="PS50987"/>
    </source>
</evidence>
<dbReference type="PANTHER" id="PTHR43132">
    <property type="entry name" value="ARSENICAL RESISTANCE OPERON REPRESSOR ARSR-RELATED"/>
    <property type="match status" value="1"/>
</dbReference>
<dbReference type="PRINTS" id="PR00778">
    <property type="entry name" value="HTHARSR"/>
</dbReference>
<organism evidence="5 6">
    <name type="scientific">Bailinhaonella thermotolerans</name>
    <dbReference type="NCBI Taxonomy" id="1070861"/>
    <lineage>
        <taxon>Bacteria</taxon>
        <taxon>Bacillati</taxon>
        <taxon>Actinomycetota</taxon>
        <taxon>Actinomycetes</taxon>
        <taxon>Streptosporangiales</taxon>
        <taxon>Streptosporangiaceae</taxon>
        <taxon>Bailinhaonella</taxon>
    </lineage>
</organism>
<dbReference type="InterPro" id="IPR036388">
    <property type="entry name" value="WH-like_DNA-bd_sf"/>
</dbReference>
<keyword evidence="3" id="KW-0804">Transcription</keyword>
<keyword evidence="1" id="KW-0805">Transcription regulation</keyword>
<dbReference type="SMART" id="SM00418">
    <property type="entry name" value="HTH_ARSR"/>
    <property type="match status" value="1"/>
</dbReference>
<dbReference type="PROSITE" id="PS50987">
    <property type="entry name" value="HTH_ARSR_2"/>
    <property type="match status" value="1"/>
</dbReference>
<dbReference type="NCBIfam" id="NF033788">
    <property type="entry name" value="HTH_metalloreg"/>
    <property type="match status" value="1"/>
</dbReference>
<dbReference type="GO" id="GO:0003677">
    <property type="term" value="F:DNA binding"/>
    <property type="evidence" value="ECO:0007669"/>
    <property type="project" value="UniProtKB-KW"/>
</dbReference>
<evidence type="ECO:0000256" key="3">
    <source>
        <dbReference type="ARBA" id="ARBA00023163"/>
    </source>
</evidence>
<evidence type="ECO:0000313" key="5">
    <source>
        <dbReference type="EMBL" id="RJL31297.1"/>
    </source>
</evidence>
<comment type="caution">
    <text evidence="5">The sequence shown here is derived from an EMBL/GenBank/DDBJ whole genome shotgun (WGS) entry which is preliminary data.</text>
</comment>
<proteinExistence type="predicted"/>
<dbReference type="GO" id="GO:0003700">
    <property type="term" value="F:DNA-binding transcription factor activity"/>
    <property type="evidence" value="ECO:0007669"/>
    <property type="project" value="InterPro"/>
</dbReference>
<gene>
    <name evidence="5" type="ORF">D5H75_19770</name>
</gene>
<dbReference type="InterPro" id="IPR011991">
    <property type="entry name" value="ArsR-like_HTH"/>
</dbReference>
<dbReference type="PANTHER" id="PTHR43132:SF6">
    <property type="entry name" value="HTH-TYPE TRANSCRIPTIONAL REPRESSOR CZRA"/>
    <property type="match status" value="1"/>
</dbReference>
<dbReference type="Gene3D" id="1.10.10.10">
    <property type="entry name" value="Winged helix-like DNA-binding domain superfamily/Winged helix DNA-binding domain"/>
    <property type="match status" value="1"/>
</dbReference>
<name>A0A3A4AZS2_9ACTN</name>
<sequence>MTTVTGLDACTTLAPDTAKVAATKDRLVTPAEAARLADLFRLLGDQTRARLLYALLEAGELCVCDLTAAVDVSDTAVSHALRLMRTAGIVASRRDGRMIYYRLADAHVRLLLDLSREHLRETERADAAHREEPAAAVLGEVR</sequence>
<evidence type="ECO:0000313" key="6">
    <source>
        <dbReference type="Proteomes" id="UP000265768"/>
    </source>
</evidence>
<dbReference type="AlphaFoldDB" id="A0A3A4AZS2"/>
<dbReference type="RefSeq" id="WP_119927982.1">
    <property type="nucleotide sequence ID" value="NZ_QZEY01000007.1"/>
</dbReference>
<dbReference type="InterPro" id="IPR051011">
    <property type="entry name" value="Metal_resp_trans_reg"/>
</dbReference>
<keyword evidence="6" id="KW-1185">Reference proteome</keyword>
<accession>A0A3A4AZS2</accession>
<dbReference type="OrthoDB" id="9810923at2"/>
<dbReference type="InterPro" id="IPR036390">
    <property type="entry name" value="WH_DNA-bd_sf"/>
</dbReference>
<evidence type="ECO:0000256" key="2">
    <source>
        <dbReference type="ARBA" id="ARBA00023125"/>
    </source>
</evidence>